<proteinExistence type="inferred from homology"/>
<feature type="binding site" evidence="4">
    <location>
        <position position="157"/>
    </location>
    <ligand>
        <name>FAD</name>
        <dbReference type="ChEBI" id="CHEBI:57692"/>
    </ligand>
</feature>
<organism evidence="7 8">
    <name type="scientific">Microdochium trichocladiopsis</name>
    <dbReference type="NCBI Taxonomy" id="1682393"/>
    <lineage>
        <taxon>Eukaryota</taxon>
        <taxon>Fungi</taxon>
        <taxon>Dikarya</taxon>
        <taxon>Ascomycota</taxon>
        <taxon>Pezizomycotina</taxon>
        <taxon>Sordariomycetes</taxon>
        <taxon>Xylariomycetidae</taxon>
        <taxon>Xylariales</taxon>
        <taxon>Microdochiaceae</taxon>
        <taxon>Microdochium</taxon>
    </lineage>
</organism>
<evidence type="ECO:0000256" key="2">
    <source>
        <dbReference type="ARBA" id="ARBA00023180"/>
    </source>
</evidence>
<evidence type="ECO:0000256" key="1">
    <source>
        <dbReference type="ARBA" id="ARBA00010790"/>
    </source>
</evidence>
<name>A0A9P8XUL8_9PEZI</name>
<dbReference type="RefSeq" id="XP_046006473.1">
    <property type="nucleotide sequence ID" value="XM_046160567.1"/>
</dbReference>
<dbReference type="GO" id="GO:0044550">
    <property type="term" value="P:secondary metabolite biosynthetic process"/>
    <property type="evidence" value="ECO:0007669"/>
    <property type="project" value="TreeGrafter"/>
</dbReference>
<dbReference type="GO" id="GO:0050660">
    <property type="term" value="F:flavin adenine dinucleotide binding"/>
    <property type="evidence" value="ECO:0007669"/>
    <property type="project" value="InterPro"/>
</dbReference>
<dbReference type="GO" id="GO:0016614">
    <property type="term" value="F:oxidoreductase activity, acting on CH-OH group of donors"/>
    <property type="evidence" value="ECO:0007669"/>
    <property type="project" value="InterPro"/>
</dbReference>
<keyword evidence="4" id="KW-0274">FAD</keyword>
<dbReference type="EMBL" id="JAGTJQ010000011">
    <property type="protein sequence ID" value="KAH7018206.1"/>
    <property type="molecule type" value="Genomic_DNA"/>
</dbReference>
<dbReference type="PROSITE" id="PS00624">
    <property type="entry name" value="GMC_OXRED_2"/>
    <property type="match status" value="1"/>
</dbReference>
<evidence type="ECO:0000256" key="4">
    <source>
        <dbReference type="PIRSR" id="PIRSR000137-2"/>
    </source>
</evidence>
<dbReference type="PANTHER" id="PTHR11552:SF138">
    <property type="entry name" value="DEHYDROGENASE PKFF-RELATED"/>
    <property type="match status" value="1"/>
</dbReference>
<dbReference type="SUPFAM" id="SSF54373">
    <property type="entry name" value="FAD-linked reductases, C-terminal domain"/>
    <property type="match status" value="1"/>
</dbReference>
<feature type="chain" id="PRO_5040414517" evidence="5">
    <location>
        <begin position="17"/>
        <end position="644"/>
    </location>
</feature>
<dbReference type="GeneID" id="70190113"/>
<dbReference type="Pfam" id="PF05199">
    <property type="entry name" value="GMC_oxred_C"/>
    <property type="match status" value="1"/>
</dbReference>
<evidence type="ECO:0000259" key="6">
    <source>
        <dbReference type="PROSITE" id="PS00624"/>
    </source>
</evidence>
<evidence type="ECO:0000313" key="8">
    <source>
        <dbReference type="Proteomes" id="UP000756346"/>
    </source>
</evidence>
<keyword evidence="4" id="KW-0285">Flavoprotein</keyword>
<reference evidence="7" key="1">
    <citation type="journal article" date="2021" name="Nat. Commun.">
        <title>Genetic determinants of endophytism in the Arabidopsis root mycobiome.</title>
        <authorList>
            <person name="Mesny F."/>
            <person name="Miyauchi S."/>
            <person name="Thiergart T."/>
            <person name="Pickel B."/>
            <person name="Atanasova L."/>
            <person name="Karlsson M."/>
            <person name="Huettel B."/>
            <person name="Barry K.W."/>
            <person name="Haridas S."/>
            <person name="Chen C."/>
            <person name="Bauer D."/>
            <person name="Andreopoulos W."/>
            <person name="Pangilinan J."/>
            <person name="LaButti K."/>
            <person name="Riley R."/>
            <person name="Lipzen A."/>
            <person name="Clum A."/>
            <person name="Drula E."/>
            <person name="Henrissat B."/>
            <person name="Kohler A."/>
            <person name="Grigoriev I.V."/>
            <person name="Martin F.M."/>
            <person name="Hacquard S."/>
        </authorList>
    </citation>
    <scope>NUCLEOTIDE SEQUENCE</scope>
    <source>
        <strain evidence="7">MPI-CAGE-CH-0230</strain>
    </source>
</reference>
<feature type="active site" description="Proton acceptor" evidence="3">
    <location>
        <position position="622"/>
    </location>
</feature>
<dbReference type="PANTHER" id="PTHR11552">
    <property type="entry name" value="GLUCOSE-METHANOL-CHOLINE GMC OXIDOREDUCTASE"/>
    <property type="match status" value="1"/>
</dbReference>
<dbReference type="Proteomes" id="UP000756346">
    <property type="component" value="Unassembled WGS sequence"/>
</dbReference>
<keyword evidence="2" id="KW-0325">Glycoprotein</keyword>
<dbReference type="AlphaFoldDB" id="A0A9P8XUL8"/>
<dbReference type="InterPro" id="IPR000172">
    <property type="entry name" value="GMC_OxRdtase_N"/>
</dbReference>
<dbReference type="OrthoDB" id="269227at2759"/>
<evidence type="ECO:0000256" key="3">
    <source>
        <dbReference type="PIRSR" id="PIRSR000137-1"/>
    </source>
</evidence>
<protein>
    <submittedName>
        <fullName evidence="7">Choline dehydrogenase</fullName>
    </submittedName>
</protein>
<dbReference type="PIRSF" id="PIRSF000137">
    <property type="entry name" value="Alcohol_oxidase"/>
    <property type="match status" value="1"/>
</dbReference>
<dbReference type="InterPro" id="IPR036188">
    <property type="entry name" value="FAD/NAD-bd_sf"/>
</dbReference>
<dbReference type="SUPFAM" id="SSF51905">
    <property type="entry name" value="FAD/NAD(P)-binding domain"/>
    <property type="match status" value="1"/>
</dbReference>
<feature type="binding site" evidence="4">
    <location>
        <begin position="577"/>
        <end position="578"/>
    </location>
    <ligand>
        <name>FAD</name>
        <dbReference type="ChEBI" id="CHEBI:57692"/>
    </ligand>
</feature>
<feature type="signal peptide" evidence="5">
    <location>
        <begin position="1"/>
        <end position="16"/>
    </location>
</feature>
<dbReference type="Pfam" id="PF00732">
    <property type="entry name" value="GMC_oxred_N"/>
    <property type="match status" value="1"/>
</dbReference>
<dbReference type="Gene3D" id="3.50.50.60">
    <property type="entry name" value="FAD/NAD(P)-binding domain"/>
    <property type="match status" value="1"/>
</dbReference>
<dbReference type="InterPro" id="IPR012132">
    <property type="entry name" value="GMC_OxRdtase"/>
</dbReference>
<dbReference type="Gene3D" id="3.30.560.10">
    <property type="entry name" value="Glucose Oxidase, domain 3"/>
    <property type="match status" value="1"/>
</dbReference>
<evidence type="ECO:0000256" key="5">
    <source>
        <dbReference type="SAM" id="SignalP"/>
    </source>
</evidence>
<comment type="cofactor">
    <cofactor evidence="4">
        <name>FAD</name>
        <dbReference type="ChEBI" id="CHEBI:57692"/>
    </cofactor>
</comment>
<feature type="active site" description="Proton donor" evidence="3">
    <location>
        <position position="578"/>
    </location>
</feature>
<keyword evidence="8" id="KW-1185">Reference proteome</keyword>
<feature type="domain" description="Glucose-methanol-choline oxidoreductase N-terminal" evidence="6">
    <location>
        <begin position="343"/>
        <end position="357"/>
    </location>
</feature>
<evidence type="ECO:0000313" key="7">
    <source>
        <dbReference type="EMBL" id="KAH7018206.1"/>
    </source>
</evidence>
<comment type="caution">
    <text evidence="7">The sequence shown here is derived from an EMBL/GenBank/DDBJ whole genome shotgun (WGS) entry which is preliminary data.</text>
</comment>
<sequence length="644" mass="68636">MLIASLLLLLAQQGQAVPVSGPSARSLLGGFLNPILEVLQSALSGAGLTQAALGALNGASGKTATYDYVVIGGGTAGNAVAVRLAQAGHQVAVVEAGTFYEIAKPLLGTTPAGDIIGVGSSMLDSNPLIDWEFQTEPQAGANNRKMHYLRGKALGGTSTVSFMVHHRGTVGAYQKWADEVGDDSYTFDNLVPHFQKAVHFTPPDMSKRPANTTPVYDATAFSGSNDGPIHVSYTNYVAPFTTWYAKAAEKLGLKTNPDFSSGSLMGTHYAQVNIRPSDATRSSSASYIYAAKAAGLDNLKVYTQTMARKILFNSDRRATGVQVTSLGVTYTLSATREVVLSAGAFQSPQLLQVSGIGQSSTLSKFGIPVISELAGVGQNMWDHVFFGPSFEIKFDTLAATLYNPLKLLSALSQYATKQSGPLSSNVCEFIGWEKLPAKYRANFSAETTEALAQFSDDWPEVEHLPASGFLGDFTFPLLQQPLDGKQVATVLGALVSPVSRGNVTIQSASTDDLPLINPNWLTAKADQEVAVAWFRRAREAWAALSDITKGDEYWPGSRHQTDAQILAVIQDSLQTVWHASGTCKMGKASDPMAVIDSRARVYGVQALRVVDASSFPLLPPGHPLATIYALAEKIADDMINNSSE</sequence>
<keyword evidence="5" id="KW-0732">Signal</keyword>
<accession>A0A9P8XUL8</accession>
<comment type="similarity">
    <text evidence="1">Belongs to the GMC oxidoreductase family.</text>
</comment>
<dbReference type="InterPro" id="IPR007867">
    <property type="entry name" value="GMC_OxRtase_C"/>
</dbReference>
<gene>
    <name evidence="7" type="ORF">B0I36DRAFT_377518</name>
</gene>